<gene>
    <name evidence="9" type="ORF">LU297_08815</name>
</gene>
<protein>
    <submittedName>
        <fullName evidence="9">AzlC family ABC transporter permease</fullName>
    </submittedName>
</protein>
<keyword evidence="10" id="KW-1185">Reference proteome</keyword>
<evidence type="ECO:0000256" key="6">
    <source>
        <dbReference type="ARBA" id="ARBA00022989"/>
    </source>
</evidence>
<reference evidence="9" key="1">
    <citation type="submission" date="2021-12" db="EMBL/GenBank/DDBJ databases">
        <title>taxonomy of Moraxella sp. ZY201224.</title>
        <authorList>
            <person name="Li F."/>
        </authorList>
    </citation>
    <scope>NUCLEOTIDE SEQUENCE</scope>
    <source>
        <strain evidence="9">ZY201224</strain>
    </source>
</reference>
<sequence length="242" mass="26224">MQTTIYTPNIDAIPSSEKAEFYRGAKDAIPVMLGFIPFAMVLGASAVGAGFKWYELGLLTTTNLAGGSEFTVVSLWNNPLNIGLIVVMATLVNSRHIIMGANFSLLLKDMPRKKALALLFVMIDESWAMAVADAKQYNRTRLNVPYYLGVAGVLCLTWAVFTTLGAYFAPMIGDLKQYGMDMAFTAVFLVLLKGMWQGLKPAVPWLVSLAVAGVLYHTIDGAWYVAGGALAGVLCAFLMECE</sequence>
<evidence type="ECO:0000256" key="8">
    <source>
        <dbReference type="SAM" id="Phobius"/>
    </source>
</evidence>
<evidence type="ECO:0000313" key="10">
    <source>
        <dbReference type="Proteomes" id="UP001063782"/>
    </source>
</evidence>
<feature type="transmembrane region" description="Helical" evidence="8">
    <location>
        <begin position="144"/>
        <end position="169"/>
    </location>
</feature>
<dbReference type="Pfam" id="PF03591">
    <property type="entry name" value="AzlC"/>
    <property type="match status" value="1"/>
</dbReference>
<evidence type="ECO:0000256" key="1">
    <source>
        <dbReference type="ARBA" id="ARBA00004651"/>
    </source>
</evidence>
<comment type="subcellular location">
    <subcellularLocation>
        <location evidence="1">Cell membrane</location>
        <topology evidence="1">Multi-pass membrane protein</topology>
    </subcellularLocation>
</comment>
<dbReference type="EMBL" id="CP089977">
    <property type="protein sequence ID" value="UXZ04657.1"/>
    <property type="molecule type" value="Genomic_DNA"/>
</dbReference>
<dbReference type="InterPro" id="IPR011606">
    <property type="entry name" value="Brnchd-chn_aa_trnsp_permease"/>
</dbReference>
<evidence type="ECO:0000313" key="9">
    <source>
        <dbReference type="EMBL" id="UXZ04657.1"/>
    </source>
</evidence>
<keyword evidence="3" id="KW-0813">Transport</keyword>
<feature type="transmembrane region" description="Helical" evidence="8">
    <location>
        <begin position="221"/>
        <end position="239"/>
    </location>
</feature>
<name>A0ABY6F3I8_9GAMM</name>
<proteinExistence type="inferred from homology"/>
<evidence type="ECO:0000256" key="3">
    <source>
        <dbReference type="ARBA" id="ARBA00022448"/>
    </source>
</evidence>
<keyword evidence="4" id="KW-1003">Cell membrane</keyword>
<dbReference type="RefSeq" id="WP_263076145.1">
    <property type="nucleotide sequence ID" value="NZ_CP089977.1"/>
</dbReference>
<comment type="similarity">
    <text evidence="2">Belongs to the AzlC family.</text>
</comment>
<feature type="transmembrane region" description="Helical" evidence="8">
    <location>
        <begin position="115"/>
        <end position="132"/>
    </location>
</feature>
<keyword evidence="5 8" id="KW-0812">Transmembrane</keyword>
<dbReference type="PANTHER" id="PTHR34979:SF1">
    <property type="entry name" value="INNER MEMBRANE PROTEIN YGAZ"/>
    <property type="match status" value="1"/>
</dbReference>
<accession>A0ABY6F3I8</accession>
<organism evidence="9 10">
    <name type="scientific">Moraxella nasicaprae</name>
    <dbReference type="NCBI Taxonomy" id="2904122"/>
    <lineage>
        <taxon>Bacteria</taxon>
        <taxon>Pseudomonadati</taxon>
        <taxon>Pseudomonadota</taxon>
        <taxon>Gammaproteobacteria</taxon>
        <taxon>Moraxellales</taxon>
        <taxon>Moraxellaceae</taxon>
        <taxon>Moraxella</taxon>
    </lineage>
</organism>
<evidence type="ECO:0000256" key="2">
    <source>
        <dbReference type="ARBA" id="ARBA00010735"/>
    </source>
</evidence>
<evidence type="ECO:0000256" key="7">
    <source>
        <dbReference type="ARBA" id="ARBA00023136"/>
    </source>
</evidence>
<keyword evidence="7 8" id="KW-0472">Membrane</keyword>
<evidence type="ECO:0000256" key="4">
    <source>
        <dbReference type="ARBA" id="ARBA00022475"/>
    </source>
</evidence>
<dbReference type="PANTHER" id="PTHR34979">
    <property type="entry name" value="INNER MEMBRANE PROTEIN YGAZ"/>
    <property type="match status" value="1"/>
</dbReference>
<feature type="transmembrane region" description="Helical" evidence="8">
    <location>
        <begin position="31"/>
        <end position="54"/>
    </location>
</feature>
<feature type="transmembrane region" description="Helical" evidence="8">
    <location>
        <begin position="74"/>
        <end position="94"/>
    </location>
</feature>
<dbReference type="Proteomes" id="UP001063782">
    <property type="component" value="Chromosome"/>
</dbReference>
<feature type="transmembrane region" description="Helical" evidence="8">
    <location>
        <begin position="181"/>
        <end position="199"/>
    </location>
</feature>
<keyword evidence="6 8" id="KW-1133">Transmembrane helix</keyword>
<evidence type="ECO:0000256" key="5">
    <source>
        <dbReference type="ARBA" id="ARBA00022692"/>
    </source>
</evidence>